<evidence type="ECO:0000313" key="1">
    <source>
        <dbReference type="EMBL" id="TKS96136.1"/>
    </source>
</evidence>
<gene>
    <name evidence="1" type="ORF">E4U91_35815</name>
</gene>
<dbReference type="AlphaFoldDB" id="A0A4U5W3Y1"/>
<sequence>MVDDTGVQPLKTLHEATEAIHRRISFEVMSASRARIPMPAEKDLINAAASLQSMLEGLNSGMPHNWQTERLLYRDMIRVAAAGVPLAWVPPADVIRWLLAAGNESSRLKVIEDCSSDILASCHAALKAASGDQISTKRELLEECVFMAEQGMWPGVQALAVNASYSLVHQIFIRDPEWLTAGNAYDFTNVVSDGCHTEFDASISDCFRKAALFLPFARVLDNSGAHRTASMGLNWHSTVIEVNPTQYSKCNALIALMLAVSVLREIHNCGY</sequence>
<name>A0A4U5W3Y1_STRLS</name>
<dbReference type="RefSeq" id="WP_137311244.1">
    <property type="nucleotide sequence ID" value="NZ_SZNQ01000003.1"/>
</dbReference>
<dbReference type="OrthoDB" id="4232107at2"/>
<comment type="caution">
    <text evidence="1">The sequence shown here is derived from an EMBL/GenBank/DDBJ whole genome shotgun (WGS) entry which is preliminary data.</text>
</comment>
<reference evidence="1 2" key="1">
    <citation type="submission" date="2019-04" db="EMBL/GenBank/DDBJ databases">
        <title>Streptomyces lasaliensis sp. nov., an Actinomycete isolated from soil which produces the polyether antibiotic lasalocid.</title>
        <authorList>
            <person name="Erwin G."/>
            <person name="Haber C."/>
        </authorList>
    </citation>
    <scope>NUCLEOTIDE SEQUENCE [LARGE SCALE GENOMIC DNA]</scope>
    <source>
        <strain evidence="1 2">X-537</strain>
    </source>
</reference>
<proteinExistence type="predicted"/>
<keyword evidence="2" id="KW-1185">Reference proteome</keyword>
<evidence type="ECO:0000313" key="2">
    <source>
        <dbReference type="Proteomes" id="UP000305929"/>
    </source>
</evidence>
<protein>
    <submittedName>
        <fullName evidence="1">Uncharacterized protein</fullName>
    </submittedName>
</protein>
<dbReference type="Proteomes" id="UP000305929">
    <property type="component" value="Unassembled WGS sequence"/>
</dbReference>
<dbReference type="EMBL" id="SZNQ01000003">
    <property type="protein sequence ID" value="TKS96136.1"/>
    <property type="molecule type" value="Genomic_DNA"/>
</dbReference>
<accession>A0A4U5W3Y1</accession>
<organism evidence="1 2">
    <name type="scientific">Streptomyces lasalocidi</name>
    <name type="common">Streptomyces lasaliensis</name>
    <dbReference type="NCBI Taxonomy" id="324833"/>
    <lineage>
        <taxon>Bacteria</taxon>
        <taxon>Bacillati</taxon>
        <taxon>Actinomycetota</taxon>
        <taxon>Actinomycetes</taxon>
        <taxon>Kitasatosporales</taxon>
        <taxon>Streptomycetaceae</taxon>
        <taxon>Streptomyces</taxon>
    </lineage>
</organism>